<name>A0A0S2FDZ3_LYSAN</name>
<protein>
    <submittedName>
        <fullName evidence="1">Uncharacterized protein</fullName>
    </submittedName>
</protein>
<keyword evidence="2" id="KW-1185">Reference proteome</keyword>
<sequence length="43" mass="4937">MAQQAEPCRRRADQFARLRQVASGRFASFATWAGRWPASQRGR</sequence>
<dbReference type="AlphaFoldDB" id="A0A0S2FDZ3"/>
<evidence type="ECO:0000313" key="1">
    <source>
        <dbReference type="EMBL" id="ALN81755.1"/>
    </source>
</evidence>
<dbReference type="EMBL" id="CP011129">
    <property type="protein sequence ID" value="ALN81755.1"/>
    <property type="molecule type" value="Genomic_DNA"/>
</dbReference>
<proteinExistence type="predicted"/>
<reference evidence="1 2" key="1">
    <citation type="journal article" date="2015" name="BMC Genomics">
        <title>Comparative genomics and metabolic profiling of the genus Lysobacter.</title>
        <authorList>
            <person name="de Bruijn I."/>
            <person name="Cheng X."/>
            <person name="de Jager V."/>
            <person name="Exposito R.G."/>
            <person name="Watrous J."/>
            <person name="Patel N."/>
            <person name="Postma J."/>
            <person name="Dorrestein P.C."/>
            <person name="Kobayashi D."/>
            <person name="Raaijmakers J.M."/>
        </authorList>
    </citation>
    <scope>NUCLEOTIDE SEQUENCE [LARGE SCALE GENOMIC DNA]</scope>
    <source>
        <strain evidence="1 2">76</strain>
    </source>
</reference>
<dbReference type="KEGG" id="lab:LA76x_3633"/>
<evidence type="ECO:0000313" key="2">
    <source>
        <dbReference type="Proteomes" id="UP000060787"/>
    </source>
</evidence>
<gene>
    <name evidence="1" type="ORF">LA76x_3633</name>
</gene>
<dbReference type="PATRIC" id="fig|84531.8.peg.3650"/>
<dbReference type="Proteomes" id="UP000060787">
    <property type="component" value="Chromosome"/>
</dbReference>
<organism evidence="1 2">
    <name type="scientific">Lysobacter antibioticus</name>
    <dbReference type="NCBI Taxonomy" id="84531"/>
    <lineage>
        <taxon>Bacteria</taxon>
        <taxon>Pseudomonadati</taxon>
        <taxon>Pseudomonadota</taxon>
        <taxon>Gammaproteobacteria</taxon>
        <taxon>Lysobacterales</taxon>
        <taxon>Lysobacteraceae</taxon>
        <taxon>Lysobacter</taxon>
    </lineage>
</organism>
<accession>A0A0S2FDZ3</accession>